<evidence type="ECO:0000313" key="4">
    <source>
        <dbReference type="EMBL" id="QLL78737.1"/>
    </source>
</evidence>
<dbReference type="SMART" id="SM01134">
    <property type="entry name" value="DeoRC"/>
    <property type="match status" value="1"/>
</dbReference>
<sequence>MKLIKSELLKRHSLSLHDIMRLTGASRDTTRRDILTLVEQNDAERVYGGINQPHSFSSRLEDLSNRSVEMTPVKDKMGRLAAQMIGPDEIVYFDVSSTISFIPRHLDNSQSLLAITNSLEVAEQLLSKSKAKVRMLGGTLNREMRYTTGTKPLIDIGSYHFDVAFISSIGMTERGMYYAFDDEIDFKKAIIEHSDKVVLLVDSTKVNKMHNFLALNFNDIDIIITNKPLPDKIVNVANQNNVEIFYTNNDGGDWL</sequence>
<dbReference type="KEGG" id="lsw:GTO87_09150"/>
<dbReference type="SMART" id="SM00420">
    <property type="entry name" value="HTH_DEOR"/>
    <property type="match status" value="1"/>
</dbReference>
<dbReference type="EMBL" id="CP047418">
    <property type="protein sequence ID" value="QLL78737.1"/>
    <property type="molecule type" value="Genomic_DNA"/>
</dbReference>
<reference evidence="4 5" key="1">
    <citation type="submission" date="2020-01" db="EMBL/GenBank/DDBJ databases">
        <title>Complete and circular genome sequences of six lactobacillus isolates from horses.</title>
        <authorList>
            <person name="Hassan H.M."/>
        </authorList>
    </citation>
    <scope>NUCLEOTIDE SEQUENCE [LARGE SCALE GENOMIC DNA]</scope>
    <source>
        <strain evidence="4 5">1A</strain>
    </source>
</reference>
<dbReference type="GO" id="GO:0003700">
    <property type="term" value="F:DNA-binding transcription factor activity"/>
    <property type="evidence" value="ECO:0007669"/>
    <property type="project" value="InterPro"/>
</dbReference>
<gene>
    <name evidence="4" type="ORF">GTO87_09150</name>
</gene>
<dbReference type="Pfam" id="PF08220">
    <property type="entry name" value="HTH_DeoR"/>
    <property type="match status" value="1"/>
</dbReference>
<proteinExistence type="predicted"/>
<keyword evidence="1" id="KW-0805">Transcription regulation</keyword>
<dbReference type="PANTHER" id="PTHR30363">
    <property type="entry name" value="HTH-TYPE TRANSCRIPTIONAL REGULATOR SRLR-RELATED"/>
    <property type="match status" value="1"/>
</dbReference>
<dbReference type="InterPro" id="IPR050313">
    <property type="entry name" value="Carb_Metab_HTH_regulators"/>
</dbReference>
<keyword evidence="2" id="KW-0804">Transcription</keyword>
<dbReference type="PROSITE" id="PS51000">
    <property type="entry name" value="HTH_DEOR_2"/>
    <property type="match status" value="1"/>
</dbReference>
<protein>
    <submittedName>
        <fullName evidence="4">DeoR family transcriptional regulator</fullName>
    </submittedName>
</protein>
<feature type="domain" description="HTH deoR-type" evidence="3">
    <location>
        <begin position="1"/>
        <end position="52"/>
    </location>
</feature>
<organism evidence="4 5">
    <name type="scientific">Ligilactobacillus saerimneri</name>
    <dbReference type="NCBI Taxonomy" id="228229"/>
    <lineage>
        <taxon>Bacteria</taxon>
        <taxon>Bacillati</taxon>
        <taxon>Bacillota</taxon>
        <taxon>Bacilli</taxon>
        <taxon>Lactobacillales</taxon>
        <taxon>Lactobacillaceae</taxon>
        <taxon>Ligilactobacillus</taxon>
    </lineage>
</organism>
<dbReference type="InterPro" id="IPR014036">
    <property type="entry name" value="DeoR-like_C"/>
</dbReference>
<dbReference type="PANTHER" id="PTHR30363:SF51">
    <property type="entry name" value="HTH-TYPE TRANSCRIPTIONAL REPRESSOR GLCR"/>
    <property type="match status" value="1"/>
</dbReference>
<dbReference type="AlphaFoldDB" id="A0A7H9EN67"/>
<evidence type="ECO:0000256" key="1">
    <source>
        <dbReference type="ARBA" id="ARBA00023015"/>
    </source>
</evidence>
<dbReference type="Proteomes" id="UP000510886">
    <property type="component" value="Chromosome"/>
</dbReference>
<name>A0A7H9EN67_9LACO</name>
<dbReference type="InterPro" id="IPR001034">
    <property type="entry name" value="DeoR_HTH"/>
</dbReference>
<dbReference type="GeneID" id="89600507"/>
<evidence type="ECO:0000259" key="3">
    <source>
        <dbReference type="PROSITE" id="PS51000"/>
    </source>
</evidence>
<dbReference type="RefSeq" id="WP_051012840.1">
    <property type="nucleotide sequence ID" value="NZ_CALVCX010000058.1"/>
</dbReference>
<dbReference type="SUPFAM" id="SSF100950">
    <property type="entry name" value="NagB/RpiA/CoA transferase-like"/>
    <property type="match status" value="1"/>
</dbReference>
<evidence type="ECO:0000256" key="2">
    <source>
        <dbReference type="ARBA" id="ARBA00023163"/>
    </source>
</evidence>
<evidence type="ECO:0000313" key="5">
    <source>
        <dbReference type="Proteomes" id="UP000510886"/>
    </source>
</evidence>
<accession>A0A7H9EN67</accession>
<dbReference type="InterPro" id="IPR037171">
    <property type="entry name" value="NagB/RpiA_transferase-like"/>
</dbReference>
<dbReference type="Pfam" id="PF00455">
    <property type="entry name" value="DeoRC"/>
    <property type="match status" value="1"/>
</dbReference>